<evidence type="ECO:0000259" key="2">
    <source>
        <dbReference type="Pfam" id="PF00561"/>
    </source>
</evidence>
<dbReference type="Proteomes" id="UP000000485">
    <property type="component" value="Chromosome"/>
</dbReference>
<accession>F8A7A1</accession>
<evidence type="ECO:0000313" key="4">
    <source>
        <dbReference type="Proteomes" id="UP000000485"/>
    </source>
</evidence>
<feature type="domain" description="AB hydrolase-1" evidence="2">
    <location>
        <begin position="37"/>
        <end position="276"/>
    </location>
</feature>
<dbReference type="InterPro" id="IPR000639">
    <property type="entry name" value="Epox_hydrolase-like"/>
</dbReference>
<evidence type="ECO:0000313" key="3">
    <source>
        <dbReference type="EMBL" id="AEI11159.1"/>
    </source>
</evidence>
<proteinExistence type="predicted"/>
<sequence>MTLPAPQWLDLDLYPFDRAVHEVGGHRVHVVDHGTGPTLLLLHGNPTWSFVWRGVITELAPDHRCVAPDLPGFGLSQAPAGFDGRAESIADVLAELVVAMDLRDVVLVVQDWGGPIGLDLAQRMPDRFRGLVIGNTWAWPVTGDPHFERFSALLGGRVGAWLIRRLNLVVRGLIPAGHRRRRPTRAEMRHYRHALGTPARRQASAVLPREIVAAAPFLARVEAGLVALRTLPALLVWADRDIAFRRTELERWRRELPGARTVELPGAGHYLQSDAPQEFAAAVRAFVAQDLGAAVGTAHDEEARA</sequence>
<dbReference type="eggNOG" id="COG0596">
    <property type="taxonomic scope" value="Bacteria"/>
</dbReference>
<dbReference type="InterPro" id="IPR029058">
    <property type="entry name" value="AB_hydrolase_fold"/>
</dbReference>
<name>F8A7A1_CELGA</name>
<dbReference type="SUPFAM" id="SSF53474">
    <property type="entry name" value="alpha/beta-Hydrolases"/>
    <property type="match status" value="1"/>
</dbReference>
<dbReference type="OrthoDB" id="2987348at2"/>
<dbReference type="Pfam" id="PF00561">
    <property type="entry name" value="Abhydrolase_1"/>
    <property type="match status" value="1"/>
</dbReference>
<gene>
    <name evidence="3" type="ordered locus">Celgi_0640</name>
</gene>
<evidence type="ECO:0000256" key="1">
    <source>
        <dbReference type="ARBA" id="ARBA00022801"/>
    </source>
</evidence>
<dbReference type="Gene3D" id="3.40.50.1820">
    <property type="entry name" value="alpha/beta hydrolase"/>
    <property type="match status" value="1"/>
</dbReference>
<organism evidence="3 4">
    <name type="scientific">Cellulomonas gilvus (strain ATCC 13127 / NRRL B-14078)</name>
    <name type="common">Cellvibrio gilvus</name>
    <dbReference type="NCBI Taxonomy" id="593907"/>
    <lineage>
        <taxon>Bacteria</taxon>
        <taxon>Bacillati</taxon>
        <taxon>Actinomycetota</taxon>
        <taxon>Actinomycetes</taxon>
        <taxon>Micrococcales</taxon>
        <taxon>Cellulomonadaceae</taxon>
        <taxon>Cellulomonas</taxon>
    </lineage>
</organism>
<keyword evidence="4" id="KW-1185">Reference proteome</keyword>
<dbReference type="HOGENOM" id="CLU_020336_13_3_11"/>
<dbReference type="KEGG" id="cga:Celgi_0640"/>
<dbReference type="PRINTS" id="PR00111">
    <property type="entry name" value="ABHYDROLASE"/>
</dbReference>
<dbReference type="STRING" id="593907.Celgi_0640"/>
<dbReference type="PRINTS" id="PR00412">
    <property type="entry name" value="EPOXHYDRLASE"/>
</dbReference>
<dbReference type="InterPro" id="IPR051340">
    <property type="entry name" value="Haloalkane_dehalogenase"/>
</dbReference>
<protein>
    <submittedName>
        <fullName evidence="3">Alpha/beta hydrolase fold protein</fullName>
    </submittedName>
</protein>
<reference evidence="4" key="1">
    <citation type="submission" date="2011-04" db="EMBL/GenBank/DDBJ databases">
        <title>Complete sequence of Cellvibrio gilvus ATCC 13127.</title>
        <authorList>
            <person name="Lucas S."/>
            <person name="Han J."/>
            <person name="Lapidus A."/>
            <person name="Cheng J.-F."/>
            <person name="Goodwin L."/>
            <person name="Pitluck S."/>
            <person name="Peters L."/>
            <person name="Munk A."/>
            <person name="Detter J.C."/>
            <person name="Han C."/>
            <person name="Tapia R."/>
            <person name="Land M."/>
            <person name="Hauser L."/>
            <person name="Kyrpides N."/>
            <person name="Ivanova N."/>
            <person name="Ovchinnikova G."/>
            <person name="Pagani I."/>
            <person name="Mead D."/>
            <person name="Brumm P."/>
            <person name="Woyke T."/>
        </authorList>
    </citation>
    <scope>NUCLEOTIDE SEQUENCE [LARGE SCALE GENOMIC DNA]</scope>
    <source>
        <strain evidence="4">ATCC 13127 / NRRL B-14078</strain>
    </source>
</reference>
<dbReference type="RefSeq" id="WP_013882682.1">
    <property type="nucleotide sequence ID" value="NC_015671.1"/>
</dbReference>
<dbReference type="EMBL" id="CP002665">
    <property type="protein sequence ID" value="AEI11159.1"/>
    <property type="molecule type" value="Genomic_DNA"/>
</dbReference>
<dbReference type="PANTHER" id="PTHR42977:SF3">
    <property type="entry name" value="AB HYDROLASE-1 DOMAIN-CONTAINING PROTEIN"/>
    <property type="match status" value="1"/>
</dbReference>
<dbReference type="GO" id="GO:0004301">
    <property type="term" value="F:epoxide hydrolase activity"/>
    <property type="evidence" value="ECO:0007669"/>
    <property type="project" value="TreeGrafter"/>
</dbReference>
<dbReference type="PANTHER" id="PTHR42977">
    <property type="entry name" value="HYDROLASE-RELATED"/>
    <property type="match status" value="1"/>
</dbReference>
<dbReference type="AlphaFoldDB" id="F8A7A1"/>
<dbReference type="InterPro" id="IPR000073">
    <property type="entry name" value="AB_hydrolase_1"/>
</dbReference>
<keyword evidence="1 3" id="KW-0378">Hydrolase</keyword>